<dbReference type="EMBL" id="JBIGHV010000006">
    <property type="protein sequence ID" value="MFG6431653.1"/>
    <property type="molecule type" value="Genomic_DNA"/>
</dbReference>
<keyword evidence="3" id="KW-1185">Reference proteome</keyword>
<evidence type="ECO:0000313" key="3">
    <source>
        <dbReference type="Proteomes" id="UP001606210"/>
    </source>
</evidence>
<comment type="caution">
    <text evidence="2">The sequence shown here is derived from an EMBL/GenBank/DDBJ whole genome shotgun (WGS) entry which is preliminary data.</text>
</comment>
<dbReference type="InterPro" id="IPR002716">
    <property type="entry name" value="PIN_dom"/>
</dbReference>
<evidence type="ECO:0000259" key="1">
    <source>
        <dbReference type="Pfam" id="PF13470"/>
    </source>
</evidence>
<proteinExistence type="predicted"/>
<dbReference type="RefSeq" id="WP_394480878.1">
    <property type="nucleotide sequence ID" value="NZ_JBIGHV010000006.1"/>
</dbReference>
<organism evidence="2 3">
    <name type="scientific">Pelomonas parva</name>
    <dbReference type="NCBI Taxonomy" id="3299032"/>
    <lineage>
        <taxon>Bacteria</taxon>
        <taxon>Pseudomonadati</taxon>
        <taxon>Pseudomonadota</taxon>
        <taxon>Betaproteobacteria</taxon>
        <taxon>Burkholderiales</taxon>
        <taxon>Sphaerotilaceae</taxon>
        <taxon>Roseateles</taxon>
    </lineage>
</organism>
<reference evidence="2 3" key="1">
    <citation type="submission" date="2024-08" db="EMBL/GenBank/DDBJ databases">
        <authorList>
            <person name="Lu H."/>
        </authorList>
    </citation>
    <scope>NUCLEOTIDE SEQUENCE [LARGE SCALE GENOMIC DNA]</scope>
    <source>
        <strain evidence="2 3">LYH14W</strain>
    </source>
</reference>
<gene>
    <name evidence="2" type="ORF">ACG00Y_17165</name>
</gene>
<accession>A0ABW7F4U5</accession>
<dbReference type="NCBIfam" id="TIGR00305">
    <property type="entry name" value="putative toxin-antitoxin system toxin component, PIN family"/>
    <property type="match status" value="1"/>
</dbReference>
<name>A0ABW7F4U5_9BURK</name>
<feature type="domain" description="PIN" evidence="1">
    <location>
        <begin position="2"/>
        <end position="26"/>
    </location>
</feature>
<protein>
    <submittedName>
        <fullName evidence="2">Toxin-antitoxin system toxin component, PIN family</fullName>
    </submittedName>
</protein>
<dbReference type="Pfam" id="PF13470">
    <property type="entry name" value="PIN_3"/>
    <property type="match status" value="1"/>
</dbReference>
<dbReference type="Proteomes" id="UP001606210">
    <property type="component" value="Unassembled WGS sequence"/>
</dbReference>
<sequence length="55" mass="6052">MCRDPDDDKLLALARSARAACIVSGDDDLLSLQRFDDIPILTPAQALQQLGLRQQ</sequence>
<evidence type="ECO:0000313" key="2">
    <source>
        <dbReference type="EMBL" id="MFG6431653.1"/>
    </source>
</evidence>
<dbReference type="InterPro" id="IPR002850">
    <property type="entry name" value="PIN_toxin-like"/>
</dbReference>